<protein>
    <recommendedName>
        <fullName evidence="4">Integral membrane protein</fullName>
    </recommendedName>
</protein>
<keyword evidence="1" id="KW-0472">Membrane</keyword>
<keyword evidence="1" id="KW-0812">Transmembrane</keyword>
<dbReference type="OrthoDB" id="5621705at2"/>
<dbReference type="RefSeq" id="WP_141349741.1">
    <property type="nucleotide sequence ID" value="NZ_BJNV01000010.1"/>
</dbReference>
<dbReference type="Pfam" id="PF09955">
    <property type="entry name" value="DUF2189"/>
    <property type="match status" value="1"/>
</dbReference>
<name>A0A4Y4CPF9_ZOORA</name>
<dbReference type="AlphaFoldDB" id="A0A4Y4CPF9"/>
<dbReference type="EMBL" id="BJNV01000010">
    <property type="protein sequence ID" value="GEC94825.1"/>
    <property type="molecule type" value="Genomic_DNA"/>
</dbReference>
<accession>A0A4Y4CPF9</accession>
<feature type="transmembrane region" description="Helical" evidence="1">
    <location>
        <begin position="49"/>
        <end position="69"/>
    </location>
</feature>
<evidence type="ECO:0000313" key="2">
    <source>
        <dbReference type="EMBL" id="GEC94825.1"/>
    </source>
</evidence>
<organism evidence="2 3">
    <name type="scientific">Zoogloea ramigera</name>
    <dbReference type="NCBI Taxonomy" id="350"/>
    <lineage>
        <taxon>Bacteria</taxon>
        <taxon>Pseudomonadati</taxon>
        <taxon>Pseudomonadota</taxon>
        <taxon>Betaproteobacteria</taxon>
        <taxon>Rhodocyclales</taxon>
        <taxon>Zoogloeaceae</taxon>
        <taxon>Zoogloea</taxon>
    </lineage>
</organism>
<sequence length="264" mass="29000">MAQQDTPADSPGAEAALPFPNVRVIGIGAPFRWIRLGFADFRACARSSLFYGFCFTAMGLLTTFVFAHAYAYTSAVTTGFFLVAPFFAMGLYELSRRRELGLPGVLLPTLTVWRRNLGNIALFAGVLTVVFLIWARASMVIFAMFYTQEMPSLDGFLSQLLALENIDFLLVYVAVGAGFALFVFALSVVSIPLMLDRNQDAITSMLASLRALMLNPLPLLVWAALIVTLTLIGFLSFHIGLVVMMPVVGHATWHAYRELVEPLS</sequence>
<comment type="caution">
    <text evidence="2">The sequence shown here is derived from an EMBL/GenBank/DDBJ whole genome shotgun (WGS) entry which is preliminary data.</text>
</comment>
<dbReference type="Proteomes" id="UP000318422">
    <property type="component" value="Unassembled WGS sequence"/>
</dbReference>
<proteinExistence type="predicted"/>
<dbReference type="InterPro" id="IPR018692">
    <property type="entry name" value="DUF2189"/>
</dbReference>
<evidence type="ECO:0008006" key="4">
    <source>
        <dbReference type="Google" id="ProtNLM"/>
    </source>
</evidence>
<feature type="transmembrane region" description="Helical" evidence="1">
    <location>
        <begin position="120"/>
        <end position="146"/>
    </location>
</feature>
<gene>
    <name evidence="2" type="ORF">ZRA01_08980</name>
</gene>
<evidence type="ECO:0000313" key="3">
    <source>
        <dbReference type="Proteomes" id="UP000318422"/>
    </source>
</evidence>
<feature type="transmembrane region" description="Helical" evidence="1">
    <location>
        <begin position="166"/>
        <end position="195"/>
    </location>
</feature>
<evidence type="ECO:0000256" key="1">
    <source>
        <dbReference type="SAM" id="Phobius"/>
    </source>
</evidence>
<keyword evidence="3" id="KW-1185">Reference proteome</keyword>
<feature type="transmembrane region" description="Helical" evidence="1">
    <location>
        <begin position="216"/>
        <end position="239"/>
    </location>
</feature>
<feature type="transmembrane region" description="Helical" evidence="1">
    <location>
        <begin position="75"/>
        <end position="92"/>
    </location>
</feature>
<reference evidence="2 3" key="1">
    <citation type="submission" date="2019-06" db="EMBL/GenBank/DDBJ databases">
        <title>Whole genome shotgun sequence of Zoogloea ramigera NBRC 15342.</title>
        <authorList>
            <person name="Hosoyama A."/>
            <person name="Uohara A."/>
            <person name="Ohji S."/>
            <person name="Ichikawa N."/>
        </authorList>
    </citation>
    <scope>NUCLEOTIDE SEQUENCE [LARGE SCALE GENOMIC DNA]</scope>
    <source>
        <strain evidence="2 3">NBRC 15342</strain>
    </source>
</reference>
<keyword evidence="1" id="KW-1133">Transmembrane helix</keyword>